<dbReference type="InterPro" id="IPR036909">
    <property type="entry name" value="Cyt_c-like_dom_sf"/>
</dbReference>
<feature type="binding site" description="covalent" evidence="9">
    <location>
        <position position="202"/>
    </location>
    <ligand>
        <name>heme c</name>
        <dbReference type="ChEBI" id="CHEBI:61717"/>
        <label>2</label>
    </ligand>
</feature>
<keyword evidence="7 10" id="KW-0408">Iron</keyword>
<comment type="caution">
    <text evidence="14">The sequence shown here is derived from an EMBL/GenBank/DDBJ whole genome shotgun (WGS) entry which is preliminary data.</text>
</comment>
<dbReference type="EMBL" id="JABEQJ010000019">
    <property type="protein sequence ID" value="MBB2161324.1"/>
    <property type="molecule type" value="Genomic_DNA"/>
</dbReference>
<feature type="binding site" description="axial binding residue" evidence="10">
    <location>
        <position position="54"/>
    </location>
    <ligand>
        <name>heme c</name>
        <dbReference type="ChEBI" id="CHEBI:61717"/>
        <label>1</label>
    </ligand>
    <ligandPart>
        <name>Fe</name>
        <dbReference type="ChEBI" id="CHEBI:18248"/>
    </ligandPart>
</feature>
<feature type="transmembrane region" description="Helical" evidence="11">
    <location>
        <begin position="453"/>
        <end position="476"/>
    </location>
</feature>
<keyword evidence="5 12" id="KW-0732">Signal</keyword>
<evidence type="ECO:0000256" key="7">
    <source>
        <dbReference type="ARBA" id="ARBA00023004"/>
    </source>
</evidence>
<evidence type="ECO:0000256" key="2">
    <source>
        <dbReference type="ARBA" id="ARBA00022475"/>
    </source>
</evidence>
<evidence type="ECO:0000256" key="4">
    <source>
        <dbReference type="ARBA" id="ARBA00022723"/>
    </source>
</evidence>
<comment type="subcellular location">
    <subcellularLocation>
        <location evidence="1">Cell membrane</location>
    </subcellularLocation>
</comment>
<keyword evidence="4 10" id="KW-0479">Metal-binding</keyword>
<keyword evidence="3 9" id="KW-0349">Heme</keyword>
<evidence type="ECO:0000313" key="15">
    <source>
        <dbReference type="Proteomes" id="UP000589085"/>
    </source>
</evidence>
<dbReference type="Pfam" id="PF13442">
    <property type="entry name" value="Cytochrome_CBB3"/>
    <property type="match status" value="1"/>
</dbReference>
<feature type="chain" id="PRO_5030562571" evidence="12">
    <location>
        <begin position="32"/>
        <end position="482"/>
    </location>
</feature>
<feature type="binding site" description="axial binding residue" evidence="10">
    <location>
        <position position="345"/>
    </location>
    <ligand>
        <name>heme c</name>
        <dbReference type="ChEBI" id="CHEBI:61717"/>
        <label>3</label>
    </ligand>
    <ligandPart>
        <name>Fe</name>
        <dbReference type="ChEBI" id="CHEBI:18248"/>
    </ligandPart>
</feature>
<evidence type="ECO:0000256" key="3">
    <source>
        <dbReference type="ARBA" id="ARBA00022617"/>
    </source>
</evidence>
<dbReference type="InterPro" id="IPR009056">
    <property type="entry name" value="Cyt_c-like_dom"/>
</dbReference>
<evidence type="ECO:0000256" key="11">
    <source>
        <dbReference type="SAM" id="Phobius"/>
    </source>
</evidence>
<feature type="binding site" description="covalent" evidence="9">
    <location>
        <position position="53"/>
    </location>
    <ligand>
        <name>heme c</name>
        <dbReference type="ChEBI" id="CHEBI:61717"/>
        <label>1</label>
    </ligand>
</feature>
<feature type="domain" description="Cytochrome c" evidence="13">
    <location>
        <begin position="184"/>
        <end position="292"/>
    </location>
</feature>
<dbReference type="Proteomes" id="UP000589085">
    <property type="component" value="Unassembled WGS sequence"/>
</dbReference>
<evidence type="ECO:0000256" key="6">
    <source>
        <dbReference type="ARBA" id="ARBA00022737"/>
    </source>
</evidence>
<sequence>MKKSVSTPRRLLRSFWLAAPLVLAGHATAHADPSAPALSRGHYLAIAADCAACHTNGHDGAKLAGGYPIASPLGVIYSTNITPSKTYGIGTYTLDQFSRAIRHGVRADGAQLYPAMPYGSYSRLTDEDVAALYDYLMHEVEPVDRPAPKTNLPFPFSIRASLWGWKLLSGVEGTPYVADPAHDAAWNRGKYLVDTLAHCGECHTPRNMLMAPSASAYLAGGDLGSWRAPNITSDATAGIGGWSAQDLQDYLRTGRSTHARAAGPMAEAVEHSFQYLTPADLAAMAAYLKTVPAIAEPGQTAANFSHGGKAAPFDYAAANARRNSSTLKGITQGNVLYENVCASCHQTDGRGSADGYYPSLVGNTTTGQRNPDDLVASILFGVDRTVDGHQILMPGFGPDSLVQPLDDQQVATLANYVLGHFGNAQAAVTAESVATIRAGGPKPAIAQLSEPRVLAVLAIAGLVILGVLALALRFVLKSRRAA</sequence>
<accession>A0A7W4NP07</accession>
<evidence type="ECO:0000256" key="10">
    <source>
        <dbReference type="PIRSR" id="PIRSR000018-51"/>
    </source>
</evidence>
<dbReference type="InterPro" id="IPR014353">
    <property type="entry name" value="Membr-bd_ADH_cyt_c"/>
</dbReference>
<evidence type="ECO:0000259" key="13">
    <source>
        <dbReference type="PROSITE" id="PS51007"/>
    </source>
</evidence>
<feature type="binding site" description="covalent" evidence="9">
    <location>
        <position position="199"/>
    </location>
    <ligand>
        <name>heme c</name>
        <dbReference type="ChEBI" id="CHEBI:61717"/>
        <label>2</label>
    </ligand>
</feature>
<gene>
    <name evidence="14" type="ORF">HLH48_14290</name>
</gene>
<keyword evidence="6" id="KW-0677">Repeat</keyword>
<dbReference type="GO" id="GO:0020037">
    <property type="term" value="F:heme binding"/>
    <property type="evidence" value="ECO:0007669"/>
    <property type="project" value="InterPro"/>
</dbReference>
<keyword evidence="11" id="KW-1133">Transmembrane helix</keyword>
<dbReference type="AlphaFoldDB" id="A0A7W4NP07"/>
<dbReference type="Gene3D" id="1.10.760.10">
    <property type="entry name" value="Cytochrome c-like domain"/>
    <property type="match status" value="3"/>
</dbReference>
<keyword evidence="11" id="KW-0812">Transmembrane</keyword>
<evidence type="ECO:0000256" key="8">
    <source>
        <dbReference type="ARBA" id="ARBA00023136"/>
    </source>
</evidence>
<dbReference type="PROSITE" id="PS51007">
    <property type="entry name" value="CYTC"/>
    <property type="match status" value="3"/>
</dbReference>
<feature type="binding site" description="covalent" evidence="9">
    <location>
        <position position="50"/>
    </location>
    <ligand>
        <name>heme c</name>
        <dbReference type="ChEBI" id="CHEBI:61717"/>
        <label>1</label>
    </ligand>
</feature>
<dbReference type="GO" id="GO:0016614">
    <property type="term" value="F:oxidoreductase activity, acting on CH-OH group of donors"/>
    <property type="evidence" value="ECO:0007669"/>
    <property type="project" value="InterPro"/>
</dbReference>
<dbReference type="SUPFAM" id="SSF46626">
    <property type="entry name" value="Cytochrome c"/>
    <property type="match status" value="3"/>
</dbReference>
<feature type="binding site" description="covalent" evidence="9">
    <location>
        <position position="341"/>
    </location>
    <ligand>
        <name>heme c</name>
        <dbReference type="ChEBI" id="CHEBI:61717"/>
        <label>3</label>
    </ligand>
</feature>
<proteinExistence type="predicted"/>
<dbReference type="PIRSF" id="PIRSF000018">
    <property type="entry name" value="Mb_ADH_cyt_c"/>
    <property type="match status" value="1"/>
</dbReference>
<evidence type="ECO:0000313" key="14">
    <source>
        <dbReference type="EMBL" id="MBB2161324.1"/>
    </source>
</evidence>
<dbReference type="InterPro" id="IPR051459">
    <property type="entry name" value="Cytochrome_c-type_DH"/>
</dbReference>
<feature type="domain" description="Cytochrome c" evidence="13">
    <location>
        <begin position="328"/>
        <end position="421"/>
    </location>
</feature>
<dbReference type="PANTHER" id="PTHR35008">
    <property type="entry name" value="BLL4482 PROTEIN-RELATED"/>
    <property type="match status" value="1"/>
</dbReference>
<evidence type="ECO:0000256" key="9">
    <source>
        <dbReference type="PIRSR" id="PIRSR000018-50"/>
    </source>
</evidence>
<dbReference type="GO" id="GO:0005506">
    <property type="term" value="F:iron ion binding"/>
    <property type="evidence" value="ECO:0007669"/>
    <property type="project" value="InterPro"/>
</dbReference>
<feature type="signal peptide" evidence="12">
    <location>
        <begin position="1"/>
        <end position="31"/>
    </location>
</feature>
<dbReference type="RefSeq" id="WP_182998161.1">
    <property type="nucleotide sequence ID" value="NZ_JABEQJ010000019.1"/>
</dbReference>
<dbReference type="GO" id="GO:0005886">
    <property type="term" value="C:plasma membrane"/>
    <property type="evidence" value="ECO:0007669"/>
    <property type="project" value="UniProtKB-SubCell"/>
</dbReference>
<feature type="binding site" description="axial binding residue" evidence="10">
    <location>
        <position position="203"/>
    </location>
    <ligand>
        <name>heme c</name>
        <dbReference type="ChEBI" id="CHEBI:61717"/>
        <label>2</label>
    </ligand>
    <ligandPart>
        <name>Fe</name>
        <dbReference type="ChEBI" id="CHEBI:18248"/>
    </ligandPart>
</feature>
<evidence type="ECO:0000256" key="1">
    <source>
        <dbReference type="ARBA" id="ARBA00004236"/>
    </source>
</evidence>
<comment type="cofactor">
    <cofactor evidence="9">
        <name>heme c</name>
        <dbReference type="ChEBI" id="CHEBI:61717"/>
    </cofactor>
    <text evidence="9">Binds 3 heme c groups covalently per subunit.</text>
</comment>
<organism evidence="14 15">
    <name type="scientific">Gluconacetobacter sacchari</name>
    <dbReference type="NCBI Taxonomy" id="92759"/>
    <lineage>
        <taxon>Bacteria</taxon>
        <taxon>Pseudomonadati</taxon>
        <taxon>Pseudomonadota</taxon>
        <taxon>Alphaproteobacteria</taxon>
        <taxon>Acetobacterales</taxon>
        <taxon>Acetobacteraceae</taxon>
        <taxon>Gluconacetobacter</taxon>
    </lineage>
</organism>
<protein>
    <submittedName>
        <fullName evidence="14">Cytochrome c</fullName>
    </submittedName>
</protein>
<keyword evidence="2" id="KW-1003">Cell membrane</keyword>
<dbReference type="PANTHER" id="PTHR35008:SF8">
    <property type="entry name" value="ALCOHOL DEHYDROGENASE CYTOCHROME C SUBUNIT"/>
    <property type="match status" value="1"/>
</dbReference>
<keyword evidence="8 11" id="KW-0472">Membrane</keyword>
<dbReference type="GO" id="GO:0009055">
    <property type="term" value="F:electron transfer activity"/>
    <property type="evidence" value="ECO:0007669"/>
    <property type="project" value="InterPro"/>
</dbReference>
<feature type="binding site" description="covalent" evidence="9">
    <location>
        <position position="344"/>
    </location>
    <ligand>
        <name>heme c</name>
        <dbReference type="ChEBI" id="CHEBI:61717"/>
        <label>3</label>
    </ligand>
</feature>
<evidence type="ECO:0000256" key="12">
    <source>
        <dbReference type="SAM" id="SignalP"/>
    </source>
</evidence>
<dbReference type="Pfam" id="PF00034">
    <property type="entry name" value="Cytochrom_C"/>
    <property type="match status" value="2"/>
</dbReference>
<reference evidence="14 15" key="1">
    <citation type="submission" date="2020-04" db="EMBL/GenBank/DDBJ databases">
        <title>Description of novel Gluconacetobacter.</title>
        <authorList>
            <person name="Sombolestani A."/>
        </authorList>
    </citation>
    <scope>NUCLEOTIDE SEQUENCE [LARGE SCALE GENOMIC DNA]</scope>
    <source>
        <strain evidence="14 15">LMG 19747</strain>
    </source>
</reference>
<feature type="domain" description="Cytochrome c" evidence="13">
    <location>
        <begin position="36"/>
        <end position="140"/>
    </location>
</feature>
<evidence type="ECO:0000256" key="5">
    <source>
        <dbReference type="ARBA" id="ARBA00022729"/>
    </source>
</evidence>
<name>A0A7W4NP07_9PROT</name>